<keyword evidence="3" id="KW-1185">Reference proteome</keyword>
<organism evidence="2 3">
    <name type="scientific">Smittium simulii</name>
    <dbReference type="NCBI Taxonomy" id="133385"/>
    <lineage>
        <taxon>Eukaryota</taxon>
        <taxon>Fungi</taxon>
        <taxon>Fungi incertae sedis</taxon>
        <taxon>Zoopagomycota</taxon>
        <taxon>Kickxellomycotina</taxon>
        <taxon>Harpellomycetes</taxon>
        <taxon>Harpellales</taxon>
        <taxon>Legeriomycetaceae</taxon>
        <taxon>Smittium</taxon>
    </lineage>
</organism>
<feature type="region of interest" description="Disordered" evidence="1">
    <location>
        <begin position="1"/>
        <end position="106"/>
    </location>
</feature>
<sequence>MGCFSSKLPGSNSSSGKTLSQDAIPGNTPKKTLVNQYEMKNINSTDNYNQPSSPTDPNSIEARDQRAKAAETRIKQDIYRGVQQNSDRKTNMAETLASTKKAPVDSAPEIQEASMKVCYYNYNTI</sequence>
<accession>A0A2T9YD17</accession>
<evidence type="ECO:0000313" key="3">
    <source>
        <dbReference type="Proteomes" id="UP000245383"/>
    </source>
</evidence>
<gene>
    <name evidence="2" type="ORF">BB561_004950</name>
</gene>
<dbReference type="Proteomes" id="UP000245383">
    <property type="component" value="Unassembled WGS sequence"/>
</dbReference>
<evidence type="ECO:0000256" key="1">
    <source>
        <dbReference type="SAM" id="MobiDB-lite"/>
    </source>
</evidence>
<feature type="compositionally biased region" description="Low complexity" evidence="1">
    <location>
        <begin position="1"/>
        <end position="17"/>
    </location>
</feature>
<proteinExistence type="predicted"/>
<reference evidence="2 3" key="1">
    <citation type="journal article" date="2018" name="MBio">
        <title>Comparative Genomics Reveals the Core Gene Toolbox for the Fungus-Insect Symbiosis.</title>
        <authorList>
            <person name="Wang Y."/>
            <person name="Stata M."/>
            <person name="Wang W."/>
            <person name="Stajich J.E."/>
            <person name="White M.M."/>
            <person name="Moncalvo J.M."/>
        </authorList>
    </citation>
    <scope>NUCLEOTIDE SEQUENCE [LARGE SCALE GENOMIC DNA]</scope>
    <source>
        <strain evidence="2 3">SWE-8-4</strain>
    </source>
</reference>
<evidence type="ECO:0000313" key="2">
    <source>
        <dbReference type="EMBL" id="PVU90238.1"/>
    </source>
</evidence>
<feature type="compositionally biased region" description="Basic and acidic residues" evidence="1">
    <location>
        <begin position="61"/>
        <end position="78"/>
    </location>
</feature>
<dbReference type="AlphaFoldDB" id="A0A2T9YD17"/>
<protein>
    <submittedName>
        <fullName evidence="2">Uncharacterized protein</fullName>
    </submittedName>
</protein>
<feature type="compositionally biased region" description="Polar residues" evidence="1">
    <location>
        <begin position="41"/>
        <end position="58"/>
    </location>
</feature>
<comment type="caution">
    <text evidence="2">The sequence shown here is derived from an EMBL/GenBank/DDBJ whole genome shotgun (WGS) entry which is preliminary data.</text>
</comment>
<name>A0A2T9YD17_9FUNG</name>
<dbReference type="EMBL" id="MBFR01000268">
    <property type="protein sequence ID" value="PVU90238.1"/>
    <property type="molecule type" value="Genomic_DNA"/>
</dbReference>